<accession>A0A9P4KC70</accession>
<proteinExistence type="predicted"/>
<comment type="caution">
    <text evidence="1">The sequence shown here is derived from an EMBL/GenBank/DDBJ whole genome shotgun (WGS) entry which is preliminary data.</text>
</comment>
<sequence length="284" mass="32224">MPFGTKEAKYDHRNRSLRVTNLEPDLSIEGECLLIRGGHIDQVSQLCDIPVPRSASVSELEEIYRSWRRFVQAKGSQLSIDEYDGYTDRRNEKEVSRLWTRFLTVHYDEAKDLETPYGEDPPSDDDKLFYDTDLLYDTDPPEPNLQPITLTTQALVDAERDLMFRTKSQINLRLSFCHLLPSSASLRLHPNHRIHAGLRLNGPGRRLCITKRGFIALVPANSVVGDSLAVLQGASFAYVLRKQDGGEEGNLLVGEAFVPRWAYGMGEDLAMEWGKGIDEVIRIY</sequence>
<evidence type="ECO:0000313" key="1">
    <source>
        <dbReference type="EMBL" id="KAF2266544.1"/>
    </source>
</evidence>
<dbReference type="EMBL" id="ML986598">
    <property type="protein sequence ID" value="KAF2266544.1"/>
    <property type="molecule type" value="Genomic_DNA"/>
</dbReference>
<organism evidence="1 2">
    <name type="scientific">Lojkania enalia</name>
    <dbReference type="NCBI Taxonomy" id="147567"/>
    <lineage>
        <taxon>Eukaryota</taxon>
        <taxon>Fungi</taxon>
        <taxon>Dikarya</taxon>
        <taxon>Ascomycota</taxon>
        <taxon>Pezizomycotina</taxon>
        <taxon>Dothideomycetes</taxon>
        <taxon>Pleosporomycetidae</taxon>
        <taxon>Pleosporales</taxon>
        <taxon>Pleosporales incertae sedis</taxon>
        <taxon>Lojkania</taxon>
    </lineage>
</organism>
<gene>
    <name evidence="1" type="ORF">CC78DRAFT_149911</name>
</gene>
<protein>
    <submittedName>
        <fullName evidence="1">Uncharacterized protein</fullName>
    </submittedName>
</protein>
<dbReference type="Pfam" id="PF26639">
    <property type="entry name" value="Het-6_barrel"/>
    <property type="match status" value="1"/>
</dbReference>
<keyword evidence="2" id="KW-1185">Reference proteome</keyword>
<dbReference type="OrthoDB" id="194358at2759"/>
<reference evidence="2" key="1">
    <citation type="journal article" date="2020" name="Stud. Mycol.">
        <title>101 Dothideomycetes genomes: A test case for predicting lifestyles and emergence of pathogens.</title>
        <authorList>
            <person name="Haridas S."/>
            <person name="Albert R."/>
            <person name="Binder M."/>
            <person name="Bloem J."/>
            <person name="LaButti K."/>
            <person name="Salamov A."/>
            <person name="Andreopoulos B."/>
            <person name="Baker S."/>
            <person name="Barry K."/>
            <person name="Bills G."/>
            <person name="Bluhm B."/>
            <person name="Cannon C."/>
            <person name="Castanera R."/>
            <person name="Culley D."/>
            <person name="Daum C."/>
            <person name="Ezra D."/>
            <person name="Gonzalez J."/>
            <person name="Henrissat B."/>
            <person name="Kuo A."/>
            <person name="Liang C."/>
            <person name="Lipzen A."/>
            <person name="Lutzoni F."/>
            <person name="Magnuson J."/>
            <person name="Mondo S."/>
            <person name="Nolan M."/>
            <person name="Ohm R."/>
            <person name="Pangilinan J."/>
            <person name="Park H.-J."/>
            <person name="Ramirez L."/>
            <person name="Alfaro M."/>
            <person name="Sun H."/>
            <person name="Tritt A."/>
            <person name="Yoshinaga Y."/>
            <person name="Zwiers L.-H."/>
            <person name="Turgeon B."/>
            <person name="Goodwin S."/>
            <person name="Spatafora J."/>
            <person name="Crous P."/>
            <person name="Grigoriev I."/>
        </authorList>
    </citation>
    <scope>NUCLEOTIDE SEQUENCE [LARGE SCALE GENOMIC DNA]</scope>
    <source>
        <strain evidence="2">CBS 304.66</strain>
    </source>
</reference>
<dbReference type="Proteomes" id="UP000800093">
    <property type="component" value="Unassembled WGS sequence"/>
</dbReference>
<dbReference type="AlphaFoldDB" id="A0A9P4KC70"/>
<name>A0A9P4KC70_9PLEO</name>
<evidence type="ECO:0000313" key="2">
    <source>
        <dbReference type="Proteomes" id="UP000800093"/>
    </source>
</evidence>